<organism evidence="1 2">
    <name type="scientific">Paramecium pentaurelia</name>
    <dbReference type="NCBI Taxonomy" id="43138"/>
    <lineage>
        <taxon>Eukaryota</taxon>
        <taxon>Sar</taxon>
        <taxon>Alveolata</taxon>
        <taxon>Ciliophora</taxon>
        <taxon>Intramacronucleata</taxon>
        <taxon>Oligohymenophorea</taxon>
        <taxon>Peniculida</taxon>
        <taxon>Parameciidae</taxon>
        <taxon>Paramecium</taxon>
    </lineage>
</organism>
<name>A0A8S1WXQ8_9CILI</name>
<sequence>MLIITVYYVEYQILTQLVLKNFRRDYNPKIKSLIMKNLERLLTQQIKVQQKDSMMNLKLLILFLIQLQIIEFKLIMQRTDKLNQNNLVSYQESMLVLLI</sequence>
<proteinExistence type="predicted"/>
<accession>A0A8S1WXQ8</accession>
<dbReference type="Proteomes" id="UP000689195">
    <property type="component" value="Unassembled WGS sequence"/>
</dbReference>
<evidence type="ECO:0000313" key="2">
    <source>
        <dbReference type="Proteomes" id="UP000689195"/>
    </source>
</evidence>
<reference evidence="1" key="1">
    <citation type="submission" date="2021-01" db="EMBL/GenBank/DDBJ databases">
        <authorList>
            <consortium name="Genoscope - CEA"/>
            <person name="William W."/>
        </authorList>
    </citation>
    <scope>NUCLEOTIDE SEQUENCE</scope>
</reference>
<gene>
    <name evidence="1" type="ORF">PPENT_87.1.T1070192</name>
</gene>
<comment type="caution">
    <text evidence="1">The sequence shown here is derived from an EMBL/GenBank/DDBJ whole genome shotgun (WGS) entry which is preliminary data.</text>
</comment>
<dbReference type="AlphaFoldDB" id="A0A8S1WXQ8"/>
<evidence type="ECO:0000313" key="1">
    <source>
        <dbReference type="EMBL" id="CAD8194844.1"/>
    </source>
</evidence>
<protein>
    <submittedName>
        <fullName evidence="1">Uncharacterized protein</fullName>
    </submittedName>
</protein>
<dbReference type="EMBL" id="CAJJDO010000107">
    <property type="protein sequence ID" value="CAD8194844.1"/>
    <property type="molecule type" value="Genomic_DNA"/>
</dbReference>
<keyword evidence="2" id="KW-1185">Reference proteome</keyword>